<dbReference type="EMBL" id="CAMXCT020004668">
    <property type="protein sequence ID" value="CAL1163268.1"/>
    <property type="molecule type" value="Genomic_DNA"/>
</dbReference>
<dbReference type="Gene3D" id="3.40.50.620">
    <property type="entry name" value="HUPs"/>
    <property type="match status" value="1"/>
</dbReference>
<keyword evidence="2" id="KW-1133">Transmembrane helix</keyword>
<dbReference type="EMBL" id="CAMXCT010004668">
    <property type="protein sequence ID" value="CAI4009893.1"/>
    <property type="molecule type" value="Genomic_DNA"/>
</dbReference>
<name>A0A9P1DGV1_9DINO</name>
<evidence type="ECO:0000256" key="2">
    <source>
        <dbReference type="SAM" id="Phobius"/>
    </source>
</evidence>
<keyword evidence="2" id="KW-0472">Membrane</keyword>
<dbReference type="SUPFAM" id="SSF52374">
    <property type="entry name" value="Nucleotidylyl transferase"/>
    <property type="match status" value="1"/>
</dbReference>
<organism evidence="3">
    <name type="scientific">Cladocopium goreaui</name>
    <dbReference type="NCBI Taxonomy" id="2562237"/>
    <lineage>
        <taxon>Eukaryota</taxon>
        <taxon>Sar</taxon>
        <taxon>Alveolata</taxon>
        <taxon>Dinophyceae</taxon>
        <taxon>Suessiales</taxon>
        <taxon>Symbiodiniaceae</taxon>
        <taxon>Cladocopium</taxon>
    </lineage>
</organism>
<dbReference type="OrthoDB" id="440580at2759"/>
<gene>
    <name evidence="3" type="ORF">C1SCF055_LOCUS35219</name>
</gene>
<feature type="compositionally biased region" description="Basic and acidic residues" evidence="1">
    <location>
        <begin position="643"/>
        <end position="654"/>
    </location>
</feature>
<reference evidence="4 5" key="2">
    <citation type="submission" date="2024-05" db="EMBL/GenBank/DDBJ databases">
        <authorList>
            <person name="Chen Y."/>
            <person name="Shah S."/>
            <person name="Dougan E. K."/>
            <person name="Thang M."/>
            <person name="Chan C."/>
        </authorList>
    </citation>
    <scope>NUCLEOTIDE SEQUENCE [LARGE SCALE GENOMIC DNA]</scope>
</reference>
<feature type="region of interest" description="Disordered" evidence="1">
    <location>
        <begin position="381"/>
        <end position="414"/>
    </location>
</feature>
<feature type="region of interest" description="Disordered" evidence="1">
    <location>
        <begin position="631"/>
        <end position="659"/>
    </location>
</feature>
<evidence type="ECO:0000313" key="3">
    <source>
        <dbReference type="EMBL" id="CAI4009893.1"/>
    </source>
</evidence>
<dbReference type="Proteomes" id="UP001152797">
    <property type="component" value="Unassembled WGS sequence"/>
</dbReference>
<feature type="transmembrane region" description="Helical" evidence="2">
    <location>
        <begin position="1668"/>
        <end position="1686"/>
    </location>
</feature>
<protein>
    <submittedName>
        <fullName evidence="4">Retrovirus-related Pol polyprotein from transposon TNT 1-94</fullName>
    </submittedName>
</protein>
<reference evidence="3" key="1">
    <citation type="submission" date="2022-10" db="EMBL/GenBank/DDBJ databases">
        <authorList>
            <person name="Chen Y."/>
            <person name="Dougan E. K."/>
            <person name="Chan C."/>
            <person name="Rhodes N."/>
            <person name="Thang M."/>
        </authorList>
    </citation>
    <scope>NUCLEOTIDE SEQUENCE</scope>
</reference>
<feature type="compositionally biased region" description="Acidic residues" evidence="1">
    <location>
        <begin position="405"/>
        <end position="414"/>
    </location>
</feature>
<keyword evidence="5" id="KW-1185">Reference proteome</keyword>
<proteinExistence type="predicted"/>
<keyword evidence="2" id="KW-0812">Transmembrane</keyword>
<accession>A0A9P1DGV1</accession>
<dbReference type="InterPro" id="IPR014729">
    <property type="entry name" value="Rossmann-like_a/b/a_fold"/>
</dbReference>
<evidence type="ECO:0000256" key="1">
    <source>
        <dbReference type="SAM" id="MobiDB-lite"/>
    </source>
</evidence>
<feature type="region of interest" description="Disordered" evidence="1">
    <location>
        <begin position="2325"/>
        <end position="2344"/>
    </location>
</feature>
<comment type="caution">
    <text evidence="3">The sequence shown here is derived from an EMBL/GenBank/DDBJ whole genome shotgun (WGS) entry which is preliminary data.</text>
</comment>
<sequence>MNATGILISAIRTAVSSLRAIASTLEAAISGYEAAAQSAPVPSGISLPSVDLDLEGSLLSASSAGFPSQGLSASRASSHDDVAQLITSAPPACHQLCVSIGASAEERSSRVQRAWEAGHWAKATLEGIINKPRPTPKLANRPTVYVILKAPGLARPVRVSTAAEYFKIIPRFTEGSESVSHAFPSLAEVAPFTLRDVKTLDRGPAPPYVINLPTQETEGGITIPAVEALCIPILSRQNGLLLALPMDTLPTEVLESQEPPLPHALIGPAREFVVQTAMDDENGQERELEMEMGVLVVDFDAAVLTSLRMFDPVTEGDGIRFFLEGDMEAYPSSQSLLKAVQAWLEEAHEERVAFYSGTDAEETGGVRSSFAVSGITSAISTTPERFWGPSSDAPPHSSQSMREDEPAELPEEQEPPIEGADQVSQMLLQQQQALNLLVSHIANQDGLPDLGSTSAGSSAISLKGSARREKLQAELAARKGGFFLKIAQNAFRRLKPSDPVPGSIQEFQKKAIFTKYLERQGGYTGYQRDLGLVMWLLSHVADQMLAGDQAGAQEMLALAMVAIEQSAMDGGKWEVAWILSLQEDPPTQIFSHRPQHTNPRLRAFGPLCPADWGATALAYVKELDLLNTRRSEALPKKPGGGLHRQEDEGQETAKPKQPRYPRRLMKAFGSSDETFAVPSSGRRSTSLIAQLSDLCDFVTWEGLAGASYERGFHGAAGGFEAMARVPVKVDRAPELTPYSRLQPGRLKITGSGRWDPTEFLGDSLWMAFCEPESLRWSDSCVSQDVPDLTKERYEDVLELMKIWDAKGLLFIRDSMLEAEDSGLAMRFFNCHKSAEVDRMIGDRRARNFVEGRLPGVSKCLPPALLLADLEILPLHERFSVYVSDRKDFYHQFKVSHQRAATNVLWPPIRAADLAKTRAFAAWSQRNLKRKAYDRIIHGDLFGSSDKTINNRRLAEVPALLQGCFASIPQGDHLGVEFAVDSHRGLLKSVGLLKDSDELRADRFFKGDRLVSGLVIDDFYTVSIEPAPLDARAEDIPWQTVAGTEMATALAAYERQGILGSPEKDIADASKAKITGAELDTSLRVRSLGLATLASPANKRLALAFVSLHLSRLRWTTDQLHLCLIGGWVHSLLYRRPMMSILADSFGLVENAAVDSDAPVLLHLPRAVAQELVLLSSLIPFMVTDLAAKLSSTIYATDASDAKGAYVEAEVPEAMARALWRSGRKKGGYVRLLSRSRALLRKLDPAFEETAELEESDAGSVERPLGMRFHFLEICGGAGKIAASLSGKGWTVGPVIDLDRSLSLIKKGSEMKCPGLLEQPRRTKMRRLSEWQYLLNALLAEEIWTAGCMFGSPHNKEFVFLICNMEAEFLHRKCDRSHQHVRIGGQFAKLSAVYTDELASCIGLAFDRALRQKLRLERIHDPKVSGLENPLCNEALLSSRWKVGAVWKWPRPLHINILETRVVQTLLKRLALESPCSRQVIGMDSNVGLSALVKGRSPSYGLRPCVRRIGATVVAGCLYPAYQFAPTRLNPADHPTRDNEIPEPLESFWTSQPLKNLLDFAEVGSLSRAAANWIRLFSVLQKRPPPWLGSEECWRYERYAFKHYPFHLQVPTVFSSYAPLDFDQTLGFPGEGPPWIFGIMSFSDPPSALFHVLPGIALTWISSIASPQLLASFLCLWIFACFFILSVRQVSSRGRGAFGLFAAALWIAAAEGVSHGPPLIPRDSGDRVRAANRGALELPEGRPVLGKTQAYREKLLAAFDEWLNQDGMTLSALIGVGEPDIELINLQLERYGRSLYLAGRPYGHYSETINGVASRRPRIKRMLQPAWDLAYSWLRQEPPTHHLALPWQALLSLLVTALYWGWIREAGILALSWGGLTRIGEAISAVRRQLVLPRDVEFTASHALLQIDEPKTRFRTARHQVAKLDQPQLLALVDLAFHRLSPGNVKKQITDGAAIFPWILAQAQILDRNADLFAGVAGSTQISRVGGPMVVGLLTPQRNAMTLAAKERRCPLHFFWTLPPGLTRRLPQSFQGRLKASPHSIAMDRFSLSPGAAPAPRSYVLVVSGTFNPPHRGHLRLGLFGKERLERLGHQVEVFYPMAKRCAFLRTLLKETAEAEAQAYCHVLDYEEQHEDLLEFSPNYWAKKLPEGYLRTVPTASLLKHFAKHSPLLGPRKRLGAVFGVDNLAGMSSWNSPGELLKHTDLILVAREMQEVVISQDPQEMLAALKHFCLEERVSVKYRDQELLPADLGNFENTKSSGNAMLLLLPALKGDDEHLSSTCLRRSMMELLKNMKLHGCCEELMYSMLRSTLQSPGALSESHQAARRRGEFVELSAPSAKRPRTEVAA</sequence>
<evidence type="ECO:0000313" key="5">
    <source>
        <dbReference type="Proteomes" id="UP001152797"/>
    </source>
</evidence>
<dbReference type="EMBL" id="CAMXCT030004668">
    <property type="protein sequence ID" value="CAL4797205.1"/>
    <property type="molecule type" value="Genomic_DNA"/>
</dbReference>
<evidence type="ECO:0000313" key="4">
    <source>
        <dbReference type="EMBL" id="CAL4797205.1"/>
    </source>
</evidence>